<evidence type="ECO:0000259" key="7">
    <source>
        <dbReference type="Pfam" id="PF07980"/>
    </source>
</evidence>
<dbReference type="SUPFAM" id="SSF48452">
    <property type="entry name" value="TPR-like"/>
    <property type="match status" value="1"/>
</dbReference>
<dbReference type="RefSeq" id="WP_155176280.1">
    <property type="nucleotide sequence ID" value="NZ_BAAAFL010000029.1"/>
</dbReference>
<proteinExistence type="inferred from homology"/>
<gene>
    <name evidence="8" type="ORF">E1163_26840</name>
</gene>
<dbReference type="Gene3D" id="1.25.40.390">
    <property type="match status" value="2"/>
</dbReference>
<name>A0ABW9RWI2_9BACT</name>
<protein>
    <submittedName>
        <fullName evidence="8">RagB/SusD family nutrient uptake outer membrane protein</fullName>
    </submittedName>
</protein>
<keyword evidence="3 6" id="KW-0732">Signal</keyword>
<keyword evidence="9" id="KW-1185">Reference proteome</keyword>
<evidence type="ECO:0000256" key="6">
    <source>
        <dbReference type="SAM" id="SignalP"/>
    </source>
</evidence>
<dbReference type="PROSITE" id="PS51257">
    <property type="entry name" value="PROKAR_LIPOPROTEIN"/>
    <property type="match status" value="1"/>
</dbReference>
<evidence type="ECO:0000313" key="8">
    <source>
        <dbReference type="EMBL" id="MTI28604.1"/>
    </source>
</evidence>
<dbReference type="InterPro" id="IPR011990">
    <property type="entry name" value="TPR-like_helical_dom_sf"/>
</dbReference>
<comment type="caution">
    <text evidence="8">The sequence shown here is derived from an EMBL/GenBank/DDBJ whole genome shotgun (WGS) entry which is preliminary data.</text>
</comment>
<reference evidence="8 9" key="1">
    <citation type="submission" date="2019-02" db="EMBL/GenBank/DDBJ databases">
        <authorList>
            <person name="Goldberg S.R."/>
            <person name="Haltli B.A."/>
            <person name="Correa H."/>
            <person name="Russell K.G."/>
        </authorList>
    </citation>
    <scope>NUCLEOTIDE SEQUENCE [LARGE SCALE GENOMIC DNA]</scope>
    <source>
        <strain evidence="8 9">JCM 16186</strain>
    </source>
</reference>
<dbReference type="EMBL" id="SMLW01000668">
    <property type="protein sequence ID" value="MTI28604.1"/>
    <property type="molecule type" value="Genomic_DNA"/>
</dbReference>
<dbReference type="CDD" id="cd08977">
    <property type="entry name" value="SusD"/>
    <property type="match status" value="1"/>
</dbReference>
<comment type="similarity">
    <text evidence="2">Belongs to the SusD family.</text>
</comment>
<feature type="signal peptide" evidence="6">
    <location>
        <begin position="1"/>
        <end position="24"/>
    </location>
</feature>
<evidence type="ECO:0000256" key="1">
    <source>
        <dbReference type="ARBA" id="ARBA00004442"/>
    </source>
</evidence>
<dbReference type="Pfam" id="PF07980">
    <property type="entry name" value="SusD_RagB"/>
    <property type="match status" value="1"/>
</dbReference>
<sequence length="441" mass="48978">MKKTLIYKSKLVALAIACMLFATGCEIDELDDPNNPSVDLVNDATLSELQNLITGIEAGMRNRLGTYYDDVGVIGREFYRFSGSDPRFTADLLGKGSAELDNNTFYITGPYAERYRVIKNTNFLLEAVDKTSAAISDAQKNYMRGFAKTIKAYQLLLNLNLLYQNGIRTNVSDPDNLGPFRSYEQSLDDIEGLLNEAATELSGSEDEFVFSLSSGFAGFDDPASFLEFNRAIAARVAVYQEDFTAALDYLDDSFFDLTGDLNTGPEHFFSTAGGDVTNPLFFPANASGETRVAHPTFVTDALANDDRLSKVSERESAASLDNLTSNYDVMVYPSQADNIPIIRNEELVLIYAEANARQGSPGPAITAIDEIRTAHGLDPYAGATTEEALIDEILFQRRYSLFAEGHRWIDMRRYNRLDELPIDREGDNVWEQFPVPVTEVQ</sequence>
<dbReference type="Proteomes" id="UP000798808">
    <property type="component" value="Unassembled WGS sequence"/>
</dbReference>
<feature type="chain" id="PRO_5047071607" evidence="6">
    <location>
        <begin position="25"/>
        <end position="441"/>
    </location>
</feature>
<evidence type="ECO:0000256" key="3">
    <source>
        <dbReference type="ARBA" id="ARBA00022729"/>
    </source>
</evidence>
<comment type="subcellular location">
    <subcellularLocation>
        <location evidence="1">Cell outer membrane</location>
    </subcellularLocation>
</comment>
<evidence type="ECO:0000256" key="5">
    <source>
        <dbReference type="ARBA" id="ARBA00023237"/>
    </source>
</evidence>
<accession>A0ABW9RWI2</accession>
<dbReference type="InterPro" id="IPR012944">
    <property type="entry name" value="SusD_RagB_dom"/>
</dbReference>
<evidence type="ECO:0000256" key="4">
    <source>
        <dbReference type="ARBA" id="ARBA00023136"/>
    </source>
</evidence>
<evidence type="ECO:0000313" key="9">
    <source>
        <dbReference type="Proteomes" id="UP000798808"/>
    </source>
</evidence>
<evidence type="ECO:0000256" key="2">
    <source>
        <dbReference type="ARBA" id="ARBA00006275"/>
    </source>
</evidence>
<feature type="domain" description="RagB/SusD" evidence="7">
    <location>
        <begin position="336"/>
        <end position="417"/>
    </location>
</feature>
<keyword evidence="4" id="KW-0472">Membrane</keyword>
<organism evidence="8 9">
    <name type="scientific">Fulvivirga kasyanovii</name>
    <dbReference type="NCBI Taxonomy" id="396812"/>
    <lineage>
        <taxon>Bacteria</taxon>
        <taxon>Pseudomonadati</taxon>
        <taxon>Bacteroidota</taxon>
        <taxon>Cytophagia</taxon>
        <taxon>Cytophagales</taxon>
        <taxon>Fulvivirgaceae</taxon>
        <taxon>Fulvivirga</taxon>
    </lineage>
</organism>
<keyword evidence="5" id="KW-0998">Cell outer membrane</keyword>